<sequence length="249" mass="28364">MSRLSGAAPSRATDEQIARIRDVAMRTFQASSTVVYWIDDRRHMVVADVVGPGMRYIDRYIRDMKPFDPLNIERLVASGKRIATISQDRHLAPACDFEHYRGYLRDSDVTDVLDFVFWCDDEPFAGLGILKSPDDPSISEETLRIATSLQPYLEFNLGNHPRHRLWRRHRQMRLIYGLTDREIEVAELIGNGSTNQDIADALEIGLGTVKTHLLRIFRKMDVSNRTRLSARLAGIDIDATASIVRHGML</sequence>
<accession>A0A5S9NBE3</accession>
<dbReference type="PROSITE" id="PS00622">
    <property type="entry name" value="HTH_LUXR_1"/>
    <property type="match status" value="1"/>
</dbReference>
<evidence type="ECO:0000313" key="5">
    <source>
        <dbReference type="EMBL" id="CAA0087464.1"/>
    </source>
</evidence>
<dbReference type="SUPFAM" id="SSF46894">
    <property type="entry name" value="C-terminal effector domain of the bipartite response regulators"/>
    <property type="match status" value="1"/>
</dbReference>
<dbReference type="InterPro" id="IPR000792">
    <property type="entry name" value="Tscrpt_reg_LuxR_C"/>
</dbReference>
<dbReference type="SMART" id="SM00421">
    <property type="entry name" value="HTH_LUXR"/>
    <property type="match status" value="1"/>
</dbReference>
<keyword evidence="2" id="KW-0238">DNA-binding</keyword>
<evidence type="ECO:0000256" key="3">
    <source>
        <dbReference type="ARBA" id="ARBA00023163"/>
    </source>
</evidence>
<dbReference type="Gene3D" id="1.10.10.10">
    <property type="entry name" value="Winged helix-like DNA-binding domain superfamily/Winged helix DNA-binding domain"/>
    <property type="match status" value="1"/>
</dbReference>
<dbReference type="InterPro" id="IPR036388">
    <property type="entry name" value="WH-like_DNA-bd_sf"/>
</dbReference>
<keyword evidence="1" id="KW-0805">Transcription regulation</keyword>
<dbReference type="EMBL" id="CACSAS010000001">
    <property type="protein sequence ID" value="CAA0087464.1"/>
    <property type="molecule type" value="Genomic_DNA"/>
</dbReference>
<evidence type="ECO:0000259" key="4">
    <source>
        <dbReference type="PROSITE" id="PS50043"/>
    </source>
</evidence>
<evidence type="ECO:0000313" key="6">
    <source>
        <dbReference type="Proteomes" id="UP000433050"/>
    </source>
</evidence>
<protein>
    <recommendedName>
        <fullName evidence="4">HTH luxR-type domain-containing protein</fullName>
    </recommendedName>
</protein>
<gene>
    <name evidence="5" type="ORF">STARVERO_00482</name>
</gene>
<dbReference type="CDD" id="cd06170">
    <property type="entry name" value="LuxR_C_like"/>
    <property type="match status" value="1"/>
</dbReference>
<dbReference type="PRINTS" id="PR00038">
    <property type="entry name" value="HTHLUXR"/>
</dbReference>
<organism evidence="5 6">
    <name type="scientific">Starkeya nomas</name>
    <dbReference type="NCBI Taxonomy" id="2666134"/>
    <lineage>
        <taxon>Bacteria</taxon>
        <taxon>Pseudomonadati</taxon>
        <taxon>Pseudomonadota</taxon>
        <taxon>Alphaproteobacteria</taxon>
        <taxon>Hyphomicrobiales</taxon>
        <taxon>Xanthobacteraceae</taxon>
        <taxon>Starkeya</taxon>
    </lineage>
</organism>
<dbReference type="PROSITE" id="PS50043">
    <property type="entry name" value="HTH_LUXR_2"/>
    <property type="match status" value="1"/>
</dbReference>
<dbReference type="Pfam" id="PF00196">
    <property type="entry name" value="GerE"/>
    <property type="match status" value="1"/>
</dbReference>
<proteinExistence type="predicted"/>
<keyword evidence="3" id="KW-0804">Transcription</keyword>
<keyword evidence="6" id="KW-1185">Reference proteome</keyword>
<dbReference type="PANTHER" id="PTHR44688:SF16">
    <property type="entry name" value="DNA-BINDING TRANSCRIPTIONAL ACTIVATOR DEVR_DOSR"/>
    <property type="match status" value="1"/>
</dbReference>
<dbReference type="Proteomes" id="UP000433050">
    <property type="component" value="Unassembled WGS sequence"/>
</dbReference>
<evidence type="ECO:0000256" key="2">
    <source>
        <dbReference type="ARBA" id="ARBA00023125"/>
    </source>
</evidence>
<dbReference type="GO" id="GO:0006355">
    <property type="term" value="P:regulation of DNA-templated transcription"/>
    <property type="evidence" value="ECO:0007669"/>
    <property type="project" value="InterPro"/>
</dbReference>
<evidence type="ECO:0000256" key="1">
    <source>
        <dbReference type="ARBA" id="ARBA00023015"/>
    </source>
</evidence>
<dbReference type="RefSeq" id="WP_244616505.1">
    <property type="nucleotide sequence ID" value="NZ_CACSAS010000001.1"/>
</dbReference>
<dbReference type="PANTHER" id="PTHR44688">
    <property type="entry name" value="DNA-BINDING TRANSCRIPTIONAL ACTIVATOR DEVR_DOSR"/>
    <property type="match status" value="1"/>
</dbReference>
<reference evidence="5 6" key="1">
    <citation type="submission" date="2019-12" db="EMBL/GenBank/DDBJ databases">
        <authorList>
            <person name="Reyes-Prieto M."/>
        </authorList>
    </citation>
    <scope>NUCLEOTIDE SEQUENCE [LARGE SCALE GENOMIC DNA]</scope>
    <source>
        <strain evidence="5">HF14-78462</strain>
    </source>
</reference>
<dbReference type="GO" id="GO:0003677">
    <property type="term" value="F:DNA binding"/>
    <property type="evidence" value="ECO:0007669"/>
    <property type="project" value="UniProtKB-KW"/>
</dbReference>
<feature type="domain" description="HTH luxR-type" evidence="4">
    <location>
        <begin position="171"/>
        <end position="236"/>
    </location>
</feature>
<dbReference type="InterPro" id="IPR016032">
    <property type="entry name" value="Sig_transdc_resp-reg_C-effctor"/>
</dbReference>
<dbReference type="AlphaFoldDB" id="A0A5S9NBE3"/>
<name>A0A5S9NBE3_9HYPH</name>